<dbReference type="EMBL" id="QEIN01000121">
    <property type="protein sequence ID" value="RCV56902.1"/>
    <property type="molecule type" value="Genomic_DNA"/>
</dbReference>
<keyword evidence="2" id="KW-1133">Transmembrane helix</keyword>
<evidence type="ECO:0000256" key="1">
    <source>
        <dbReference type="SAM" id="MobiDB-lite"/>
    </source>
</evidence>
<evidence type="ECO:0000313" key="4">
    <source>
        <dbReference type="Proteomes" id="UP000253318"/>
    </source>
</evidence>
<sequence>MAEALVLGAVTGYILAAVCLVGLRIGHARIRARAPSRPAVGADDLSAYELAVLAAGTGRLGEVALADLYLAGRITAHGCGAVARSAGARTAELPGDAFPRLLDAGLPAEAAAPAGRLVAAVARTDAATAPLWRLRRLGLLLRPPATRTFGRVRGAARLLHLLAGGIAAAGAGWSLRGDPASSNPLDERVLAVGAAVLCCGAALLPVRRWIGGAVAAASAALAVPAAGAFALGPRPGVLVGALLLAAWAAAQVALATTGRTATRTPAGDLLLAESAASAARPPGTPRDAALRTVALRGLAALRRDAGRRRAAHPVSRELAAVRGFALACGRRVGARGRPGGRDRSPGARERGSAPGRPAGDVRRDPDDGTTER</sequence>
<feature type="transmembrane region" description="Helical" evidence="2">
    <location>
        <begin position="6"/>
        <end position="23"/>
    </location>
</feature>
<feature type="transmembrane region" description="Helical" evidence="2">
    <location>
        <begin position="237"/>
        <end position="255"/>
    </location>
</feature>
<dbReference type="Proteomes" id="UP000253318">
    <property type="component" value="Unassembled WGS sequence"/>
</dbReference>
<reference evidence="3 4" key="1">
    <citation type="submission" date="2018-04" db="EMBL/GenBank/DDBJ databases">
        <title>Novel actinobacteria from marine sediment.</title>
        <authorList>
            <person name="Ng Z.Y."/>
            <person name="Tan G.Y.A."/>
        </authorList>
    </citation>
    <scope>NUCLEOTIDE SEQUENCE [LARGE SCALE GENOMIC DNA]</scope>
    <source>
        <strain evidence="3 4">TPS81</strain>
    </source>
</reference>
<keyword evidence="2" id="KW-0812">Transmembrane</keyword>
<keyword evidence="2" id="KW-0472">Membrane</keyword>
<feature type="compositionally biased region" description="Basic and acidic residues" evidence="1">
    <location>
        <begin position="339"/>
        <end position="351"/>
    </location>
</feature>
<feature type="region of interest" description="Disordered" evidence="1">
    <location>
        <begin position="332"/>
        <end position="372"/>
    </location>
</feature>
<feature type="compositionally biased region" description="Basic and acidic residues" evidence="1">
    <location>
        <begin position="359"/>
        <end position="372"/>
    </location>
</feature>
<dbReference type="OrthoDB" id="3430083at2"/>
<dbReference type="RefSeq" id="WP_114398525.1">
    <property type="nucleotide sequence ID" value="NZ_QEIM01000077.1"/>
</dbReference>
<evidence type="ECO:0000256" key="2">
    <source>
        <dbReference type="SAM" id="Phobius"/>
    </source>
</evidence>
<feature type="transmembrane region" description="Helical" evidence="2">
    <location>
        <begin position="213"/>
        <end position="231"/>
    </location>
</feature>
<organism evidence="3 4">
    <name type="scientific">Marinitenerispora sediminis</name>
    <dbReference type="NCBI Taxonomy" id="1931232"/>
    <lineage>
        <taxon>Bacteria</taxon>
        <taxon>Bacillati</taxon>
        <taxon>Actinomycetota</taxon>
        <taxon>Actinomycetes</taxon>
        <taxon>Streptosporangiales</taxon>
        <taxon>Nocardiopsidaceae</taxon>
        <taxon>Marinitenerispora</taxon>
    </lineage>
</organism>
<dbReference type="InterPro" id="IPR026467">
    <property type="entry name" value="Ser/Gly_Cys_C_dom"/>
</dbReference>
<keyword evidence="4" id="KW-1185">Reference proteome</keyword>
<proteinExistence type="predicted"/>
<gene>
    <name evidence="3" type="ORF">DEF24_15935</name>
</gene>
<protein>
    <submittedName>
        <fullName evidence="3">TIGR04222 domain-containing membrane protein</fullName>
    </submittedName>
</protein>
<evidence type="ECO:0000313" key="3">
    <source>
        <dbReference type="EMBL" id="RCV56902.1"/>
    </source>
</evidence>
<feature type="transmembrane region" description="Helical" evidence="2">
    <location>
        <begin position="158"/>
        <end position="176"/>
    </location>
</feature>
<name>A0A368T3H9_9ACTN</name>
<accession>A0A368T3H9</accession>
<feature type="transmembrane region" description="Helical" evidence="2">
    <location>
        <begin position="188"/>
        <end position="206"/>
    </location>
</feature>
<dbReference type="NCBIfam" id="TIGR04222">
    <property type="entry name" value="near_uncomplex"/>
    <property type="match status" value="1"/>
</dbReference>
<dbReference type="AlphaFoldDB" id="A0A368T3H9"/>
<comment type="caution">
    <text evidence="3">The sequence shown here is derived from an EMBL/GenBank/DDBJ whole genome shotgun (WGS) entry which is preliminary data.</text>
</comment>